<dbReference type="InterPro" id="IPR037523">
    <property type="entry name" value="VOC_core"/>
</dbReference>
<dbReference type="STRING" id="1352936.M878_00665"/>
<reference evidence="3 4" key="1">
    <citation type="journal article" date="2014" name="Genome Announc.">
        <title>Draft Genome Sequence of Streptomyces roseochromogenes subsp. oscitans DS 12.976, Producer of the Aminocoumarin Antibiotic Clorobiocin.</title>
        <authorList>
            <person name="Ruckert C."/>
            <person name="Kalinowski J."/>
            <person name="Heide L."/>
            <person name="Apel A.K."/>
        </authorList>
    </citation>
    <scope>NUCLEOTIDE SEQUENCE [LARGE SCALE GENOMIC DNA]</scope>
    <source>
        <strain evidence="3 4">DS 12.976</strain>
    </source>
</reference>
<dbReference type="Proteomes" id="UP000017984">
    <property type="component" value="Chromosome"/>
</dbReference>
<gene>
    <name evidence="3" type="ORF">M878_00665</name>
</gene>
<dbReference type="PANTHER" id="PTHR39175:SF1">
    <property type="entry name" value="FAMILY PROTEIN, PUTATIVE (AFU_ORTHOLOGUE AFUA_3G15060)-RELATED"/>
    <property type="match status" value="1"/>
</dbReference>
<evidence type="ECO:0000313" key="3">
    <source>
        <dbReference type="EMBL" id="EST36788.1"/>
    </source>
</evidence>
<accession>V6KXQ0</accession>
<sequence>MLGALDHVQLAAPPASEDRLRALYVDALGLVEIPKPPVPAARGCAWFATADGTAQLHLGIEEPFRPAKKAHPGLRVKDISSFAERLAAHGAPGTWDDTLPGHRHFSSTDPVGNRLEFLEPTACRPVPDAGRPPSGASLSRTCPPPPRGAGPEGGASCTP</sequence>
<keyword evidence="4" id="KW-1185">Reference proteome</keyword>
<dbReference type="InterPro" id="IPR029068">
    <property type="entry name" value="Glyas_Bleomycin-R_OHBP_Dase"/>
</dbReference>
<protein>
    <recommendedName>
        <fullName evidence="2">VOC domain-containing protein</fullName>
    </recommendedName>
</protein>
<feature type="region of interest" description="Disordered" evidence="1">
    <location>
        <begin position="122"/>
        <end position="159"/>
    </location>
</feature>
<organism evidence="3 4">
    <name type="scientific">Streptomyces roseochromogenus subsp. oscitans DS 12.976</name>
    <dbReference type="NCBI Taxonomy" id="1352936"/>
    <lineage>
        <taxon>Bacteria</taxon>
        <taxon>Bacillati</taxon>
        <taxon>Actinomycetota</taxon>
        <taxon>Actinomycetes</taxon>
        <taxon>Kitasatosporales</taxon>
        <taxon>Streptomycetaceae</taxon>
        <taxon>Streptomyces</taxon>
    </lineage>
</organism>
<dbReference type="Gene3D" id="3.10.180.10">
    <property type="entry name" value="2,3-Dihydroxybiphenyl 1,2-Dioxygenase, domain 1"/>
    <property type="match status" value="1"/>
</dbReference>
<dbReference type="EMBL" id="AWQX01000005">
    <property type="protein sequence ID" value="EST36788.1"/>
    <property type="molecule type" value="Genomic_DNA"/>
</dbReference>
<dbReference type="PANTHER" id="PTHR39175">
    <property type="entry name" value="FAMILY PROTEIN, PUTATIVE (AFU_ORTHOLOGUE AFUA_3G15060)-RELATED"/>
    <property type="match status" value="1"/>
</dbReference>
<dbReference type="AlphaFoldDB" id="V6KXQ0"/>
<comment type="caution">
    <text evidence="3">The sequence shown here is derived from an EMBL/GenBank/DDBJ whole genome shotgun (WGS) entry which is preliminary data.</text>
</comment>
<dbReference type="HOGENOM" id="CLU_140387_0_0_11"/>
<evidence type="ECO:0000256" key="1">
    <source>
        <dbReference type="SAM" id="MobiDB-lite"/>
    </source>
</evidence>
<evidence type="ECO:0000259" key="2">
    <source>
        <dbReference type="PROSITE" id="PS51819"/>
    </source>
</evidence>
<evidence type="ECO:0000313" key="4">
    <source>
        <dbReference type="Proteomes" id="UP000017984"/>
    </source>
</evidence>
<dbReference type="PROSITE" id="PS51819">
    <property type="entry name" value="VOC"/>
    <property type="match status" value="1"/>
</dbReference>
<dbReference type="SUPFAM" id="SSF54593">
    <property type="entry name" value="Glyoxalase/Bleomycin resistance protein/Dihydroxybiphenyl dioxygenase"/>
    <property type="match status" value="1"/>
</dbReference>
<feature type="domain" description="VOC" evidence="2">
    <location>
        <begin position="4"/>
        <end position="120"/>
    </location>
</feature>
<proteinExistence type="predicted"/>
<dbReference type="PATRIC" id="fig|1352936.5.peg.163"/>
<name>V6KXQ0_STRRC</name>